<feature type="coiled-coil region" evidence="4">
    <location>
        <begin position="141"/>
        <end position="198"/>
    </location>
</feature>
<evidence type="ECO:0000259" key="5">
    <source>
        <dbReference type="PROSITE" id="PS51192"/>
    </source>
</evidence>
<dbReference type="EC" id="3.6.4.13" evidence="1"/>
<keyword evidence="7" id="KW-1185">Reference proteome</keyword>
<dbReference type="EMBL" id="BSYO01000014">
    <property type="protein sequence ID" value="GMH14653.1"/>
    <property type="molecule type" value="Genomic_DNA"/>
</dbReference>
<dbReference type="FunFam" id="3.40.50.300:FF:002114">
    <property type="entry name" value="ATP-dependent RNA helicase DEAH12 chloroplastic"/>
    <property type="match status" value="1"/>
</dbReference>
<proteinExistence type="predicted"/>
<comment type="catalytic activity">
    <reaction evidence="3">
        <text>ATP + H2O = ADP + phosphate + H(+)</text>
        <dbReference type="Rhea" id="RHEA:13065"/>
        <dbReference type="ChEBI" id="CHEBI:15377"/>
        <dbReference type="ChEBI" id="CHEBI:15378"/>
        <dbReference type="ChEBI" id="CHEBI:30616"/>
        <dbReference type="ChEBI" id="CHEBI:43474"/>
        <dbReference type="ChEBI" id="CHEBI:456216"/>
        <dbReference type="EC" id="3.6.4.13"/>
    </reaction>
</comment>
<evidence type="ECO:0000256" key="2">
    <source>
        <dbReference type="ARBA" id="ARBA00022801"/>
    </source>
</evidence>
<keyword evidence="2" id="KW-0378">Hydrolase</keyword>
<dbReference type="SUPFAM" id="SSF52540">
    <property type="entry name" value="P-loop containing nucleoside triphosphate hydrolases"/>
    <property type="match status" value="1"/>
</dbReference>
<gene>
    <name evidence="6" type="ORF">Nepgr_016494</name>
</gene>
<evidence type="ECO:0000256" key="4">
    <source>
        <dbReference type="SAM" id="Coils"/>
    </source>
</evidence>
<dbReference type="GO" id="GO:0003723">
    <property type="term" value="F:RNA binding"/>
    <property type="evidence" value="ECO:0007669"/>
    <property type="project" value="TreeGrafter"/>
</dbReference>
<feature type="domain" description="Helicase ATP-binding" evidence="5">
    <location>
        <begin position="257"/>
        <end position="418"/>
    </location>
</feature>
<sequence length="418" mass="47795">MRRGSYSSIGRRCGYPVHPWNYRRTRPPDMPCPNFVVVLRHERLGFYTPQVETLISKCKPTPDNYEVFKSGSVAARLFFAQWSCVLEAFVGLWESRFDGDHKFSPTLIPNVIVPSDVDELNDRLKTLFIDRIRGFIDGELVKRWEKKLENVSNEIAGISASLGKPNRIVYAEKLNEKKNGLKRESDLIEKRLREYRSALNCILDHLGEKHLNDSGDGVQVFRLKYEFNWSRIYHLIMRECRRLDDGLPIYAYRQEILCQIMTQQVMVLIGETGSGKSTQLVQFLADSGVIVNGSIVCTQPRKIAALSLADRVREESSGCYGWNLIGCHPSYSSAQKFDGKVIYMTDHCLLQNCMNNRSLSGISCVIVDEAHERSLNTDLLLALLKHLLCRRLDMRLIIMSATADADQLSEVLLQLWNL</sequence>
<dbReference type="SMART" id="SM00487">
    <property type="entry name" value="DEXDc"/>
    <property type="match status" value="1"/>
</dbReference>
<dbReference type="CDD" id="cd17917">
    <property type="entry name" value="DEXHc_RHA-like"/>
    <property type="match status" value="1"/>
</dbReference>
<evidence type="ECO:0000256" key="1">
    <source>
        <dbReference type="ARBA" id="ARBA00012552"/>
    </source>
</evidence>
<dbReference type="AlphaFoldDB" id="A0AAD3XRP0"/>
<dbReference type="PROSITE" id="PS00690">
    <property type="entry name" value="DEAH_ATP_HELICASE"/>
    <property type="match status" value="1"/>
</dbReference>
<dbReference type="GO" id="GO:0016787">
    <property type="term" value="F:hydrolase activity"/>
    <property type="evidence" value="ECO:0007669"/>
    <property type="project" value="UniProtKB-KW"/>
</dbReference>
<dbReference type="InterPro" id="IPR027417">
    <property type="entry name" value="P-loop_NTPase"/>
</dbReference>
<dbReference type="PROSITE" id="PS51192">
    <property type="entry name" value="HELICASE_ATP_BIND_1"/>
    <property type="match status" value="1"/>
</dbReference>
<accession>A0AAD3XRP0</accession>
<dbReference type="GO" id="GO:0003724">
    <property type="term" value="F:RNA helicase activity"/>
    <property type="evidence" value="ECO:0007669"/>
    <property type="project" value="UniProtKB-EC"/>
</dbReference>
<evidence type="ECO:0000313" key="7">
    <source>
        <dbReference type="Proteomes" id="UP001279734"/>
    </source>
</evidence>
<evidence type="ECO:0000256" key="3">
    <source>
        <dbReference type="ARBA" id="ARBA00047984"/>
    </source>
</evidence>
<dbReference type="InterPro" id="IPR011545">
    <property type="entry name" value="DEAD/DEAH_box_helicase_dom"/>
</dbReference>
<reference evidence="6" key="1">
    <citation type="submission" date="2023-05" db="EMBL/GenBank/DDBJ databases">
        <title>Nepenthes gracilis genome sequencing.</title>
        <authorList>
            <person name="Fukushima K."/>
        </authorList>
    </citation>
    <scope>NUCLEOTIDE SEQUENCE</scope>
    <source>
        <strain evidence="6">SING2019-196</strain>
    </source>
</reference>
<dbReference type="PANTHER" id="PTHR18934">
    <property type="entry name" value="ATP-DEPENDENT RNA HELICASE"/>
    <property type="match status" value="1"/>
</dbReference>
<name>A0AAD3XRP0_NEPGR</name>
<dbReference type="Proteomes" id="UP001279734">
    <property type="component" value="Unassembled WGS sequence"/>
</dbReference>
<dbReference type="Pfam" id="PF00270">
    <property type="entry name" value="DEAD"/>
    <property type="match status" value="1"/>
</dbReference>
<dbReference type="Gene3D" id="3.40.50.300">
    <property type="entry name" value="P-loop containing nucleotide triphosphate hydrolases"/>
    <property type="match status" value="1"/>
</dbReference>
<dbReference type="PANTHER" id="PTHR18934:SF81">
    <property type="entry name" value="ATP-DEPENDENT RNA HELICASE DEAH11, CHLOROPLASTIC-RELATED"/>
    <property type="match status" value="1"/>
</dbReference>
<dbReference type="InterPro" id="IPR002464">
    <property type="entry name" value="DNA/RNA_helicase_DEAH_CS"/>
</dbReference>
<protein>
    <recommendedName>
        <fullName evidence="1">RNA helicase</fullName>
        <ecNumber evidence="1">3.6.4.13</ecNumber>
    </recommendedName>
</protein>
<evidence type="ECO:0000313" key="6">
    <source>
        <dbReference type="EMBL" id="GMH14653.1"/>
    </source>
</evidence>
<keyword evidence="4" id="KW-0175">Coiled coil</keyword>
<organism evidence="6 7">
    <name type="scientific">Nepenthes gracilis</name>
    <name type="common">Slender pitcher plant</name>
    <dbReference type="NCBI Taxonomy" id="150966"/>
    <lineage>
        <taxon>Eukaryota</taxon>
        <taxon>Viridiplantae</taxon>
        <taxon>Streptophyta</taxon>
        <taxon>Embryophyta</taxon>
        <taxon>Tracheophyta</taxon>
        <taxon>Spermatophyta</taxon>
        <taxon>Magnoliopsida</taxon>
        <taxon>eudicotyledons</taxon>
        <taxon>Gunneridae</taxon>
        <taxon>Pentapetalae</taxon>
        <taxon>Caryophyllales</taxon>
        <taxon>Nepenthaceae</taxon>
        <taxon>Nepenthes</taxon>
    </lineage>
</organism>
<dbReference type="GO" id="GO:0005524">
    <property type="term" value="F:ATP binding"/>
    <property type="evidence" value="ECO:0007669"/>
    <property type="project" value="InterPro"/>
</dbReference>
<comment type="caution">
    <text evidence="6">The sequence shown here is derived from an EMBL/GenBank/DDBJ whole genome shotgun (WGS) entry which is preliminary data.</text>
</comment>
<dbReference type="InterPro" id="IPR014001">
    <property type="entry name" value="Helicase_ATP-bd"/>
</dbReference>